<dbReference type="InterPro" id="IPR027417">
    <property type="entry name" value="P-loop_NTPase"/>
</dbReference>
<evidence type="ECO:0000256" key="3">
    <source>
        <dbReference type="ARBA" id="ARBA00022801"/>
    </source>
</evidence>
<dbReference type="Pfam" id="PF00383">
    <property type="entry name" value="dCMP_cyt_deam_1"/>
    <property type="match status" value="1"/>
</dbReference>
<feature type="domain" description="CMP/dCMP-type deaminase" evidence="5">
    <location>
        <begin position="262"/>
        <end position="458"/>
    </location>
</feature>
<protein>
    <submittedName>
        <fullName evidence="6">Cytidine deaminase</fullName>
    </submittedName>
</protein>
<reference evidence="7" key="1">
    <citation type="submission" date="2015-09" db="EMBL/GenBank/DDBJ databases">
        <title>Whole genome sequence of Pseudomonas fluorescens FW300-N2E3.</title>
        <authorList>
            <person name="Ray J."/>
            <person name="Melnyk R."/>
            <person name="Deutschbauer A."/>
        </authorList>
    </citation>
    <scope>NUCLEOTIDE SEQUENCE [LARGE SCALE GENOMIC DNA]</scope>
    <source>
        <strain evidence="7">FW300-N2E3</strain>
    </source>
</reference>
<evidence type="ECO:0000313" key="6">
    <source>
        <dbReference type="EMBL" id="ALI05007.1"/>
    </source>
</evidence>
<comment type="similarity">
    <text evidence="1">Belongs to the cytidine and deoxycytidylate deaminase family.</text>
</comment>
<dbReference type="GO" id="GO:0004132">
    <property type="term" value="F:dCMP deaminase activity"/>
    <property type="evidence" value="ECO:0007669"/>
    <property type="project" value="TreeGrafter"/>
</dbReference>
<keyword evidence="4" id="KW-0862">Zinc</keyword>
<keyword evidence="2" id="KW-0479">Metal-binding</keyword>
<dbReference type="PANTHER" id="PTHR11086">
    <property type="entry name" value="DEOXYCYTIDYLATE DEAMINASE-RELATED"/>
    <property type="match status" value="1"/>
</dbReference>
<dbReference type="Gene3D" id="3.40.50.300">
    <property type="entry name" value="P-loop containing nucleotide triphosphate hydrolases"/>
    <property type="match status" value="1"/>
</dbReference>
<dbReference type="InterPro" id="IPR015517">
    <property type="entry name" value="dCMP_deaminase-rel"/>
</dbReference>
<dbReference type="OrthoDB" id="9788517at2"/>
<dbReference type="PROSITE" id="PS51747">
    <property type="entry name" value="CYT_DCMP_DEAMINASES_2"/>
    <property type="match status" value="1"/>
</dbReference>
<name>A0A0N9WRC2_PSEFL</name>
<keyword evidence="3" id="KW-0378">Hydrolase</keyword>
<dbReference type="Proteomes" id="UP000066487">
    <property type="component" value="Chromosome"/>
</dbReference>
<evidence type="ECO:0000259" key="5">
    <source>
        <dbReference type="PROSITE" id="PS51747"/>
    </source>
</evidence>
<evidence type="ECO:0000256" key="2">
    <source>
        <dbReference type="ARBA" id="ARBA00022723"/>
    </source>
</evidence>
<dbReference type="AlphaFoldDB" id="A0A0N9WRC2"/>
<dbReference type="PANTHER" id="PTHR11086:SF18">
    <property type="entry name" value="DEOXYCYTIDYLATE DEAMINASE"/>
    <property type="match status" value="1"/>
</dbReference>
<proteinExistence type="inferred from homology"/>
<dbReference type="InterPro" id="IPR002125">
    <property type="entry name" value="CMP_dCMP_dom"/>
</dbReference>
<dbReference type="InterPro" id="IPR016192">
    <property type="entry name" value="APOBEC/CMP_deaminase_Zn-bd"/>
</dbReference>
<dbReference type="RefSeq" id="WP_054598183.1">
    <property type="nucleotide sequence ID" value="NZ_CP012830.1"/>
</dbReference>
<reference evidence="6 7" key="2">
    <citation type="journal article" date="2018" name="Nature">
        <title>Mutant phenotypes for thousands of bacterial genes of unknown function.</title>
        <authorList>
            <person name="Price M.N."/>
            <person name="Wetmore K.M."/>
            <person name="Waters R.J."/>
            <person name="Callaghan M."/>
            <person name="Ray J."/>
            <person name="Liu H."/>
            <person name="Kuehl J.V."/>
            <person name="Melnyk R.A."/>
            <person name="Lamson J.S."/>
            <person name="Suh Y."/>
            <person name="Carlson H.K."/>
            <person name="Esquivel Z."/>
            <person name="Sadeeshkumar H."/>
            <person name="Chakraborty R."/>
            <person name="Zane G.M."/>
            <person name="Rubin B.E."/>
            <person name="Wall J.D."/>
            <person name="Visel A."/>
            <person name="Bristow J."/>
            <person name="Blow M.J."/>
            <person name="Arkin A.P."/>
            <person name="Deutschbauer A.M."/>
        </authorList>
    </citation>
    <scope>NUCLEOTIDE SEQUENCE [LARGE SCALE GENOMIC DNA]</scope>
    <source>
        <strain evidence="6 7">FW300-N2E3</strain>
    </source>
</reference>
<dbReference type="GO" id="GO:0005737">
    <property type="term" value="C:cytoplasm"/>
    <property type="evidence" value="ECO:0007669"/>
    <property type="project" value="TreeGrafter"/>
</dbReference>
<evidence type="ECO:0000313" key="7">
    <source>
        <dbReference type="Proteomes" id="UP000066487"/>
    </source>
</evidence>
<sequence length="539" mass="59583">MANPKVASFPAPGARARSGEFDDQAAIDRSLTAEIVIALCGPMGTPLHEVAKTFKELLEGTDYGYDEVVILTLSDEIRERSNLREEKSIVNLIEAGNSLRERYGNAVLARLAIKKITLSRERVQIANEVYQKGLFDSDVPDADILLPRATRRCCHVIDSIKHVDELRLLRSVYGDMLQVVGVYSPIELRIERLERRKGPGDEIHKLIDRDSGEEVSHGQRVEDTFPQSDFFLRVDSTTDTHRQARVRRFLDLLLGAKIVTPTVNERAMYAAFSAARNSACLSRQVGAAITSGDGEVISTGWNDVPRAFGGLYGTADQNSSPDKDRRCWNMDGGKCFNDEEKTLIANALVDKLLAKELIDPELRERVFNLVRHDSQLKSLIEFSRAVHAEMHALLSAGESNGGKIRGGKLFVTTYPCHSCARHLVAAGVREVYFLEPYRKSLATKLHADSITEREGDIDKVRLMPFDGVAPSRFLKFFSAHPGGRKNSQGQMQVRQASPVTAITLEAIPTLEALAVNALDSRGLNDGAVPIFSTNGKQGE</sequence>
<dbReference type="SUPFAM" id="SSF53927">
    <property type="entry name" value="Cytidine deaminase-like"/>
    <property type="match status" value="1"/>
</dbReference>
<dbReference type="InterPro" id="IPR016193">
    <property type="entry name" value="Cytidine_deaminase-like"/>
</dbReference>
<evidence type="ECO:0000256" key="1">
    <source>
        <dbReference type="ARBA" id="ARBA00006576"/>
    </source>
</evidence>
<organism evidence="6 7">
    <name type="scientific">Pseudomonas fluorescens</name>
    <dbReference type="NCBI Taxonomy" id="294"/>
    <lineage>
        <taxon>Bacteria</taxon>
        <taxon>Pseudomonadati</taxon>
        <taxon>Pseudomonadota</taxon>
        <taxon>Gammaproteobacteria</taxon>
        <taxon>Pseudomonadales</taxon>
        <taxon>Pseudomonadaceae</taxon>
        <taxon>Pseudomonas</taxon>
    </lineage>
</organism>
<dbReference type="PROSITE" id="PS00903">
    <property type="entry name" value="CYT_DCMP_DEAMINASES_1"/>
    <property type="match status" value="1"/>
</dbReference>
<gene>
    <name evidence="6" type="ORF">AO353_05805</name>
</gene>
<dbReference type="GO" id="GO:0008270">
    <property type="term" value="F:zinc ion binding"/>
    <property type="evidence" value="ECO:0007669"/>
    <property type="project" value="InterPro"/>
</dbReference>
<accession>A0A0N9WRC2</accession>
<dbReference type="NCBIfam" id="NF041025">
    <property type="entry name" value="antiphage_deaminase"/>
    <property type="match status" value="1"/>
</dbReference>
<evidence type="ECO:0000256" key="4">
    <source>
        <dbReference type="ARBA" id="ARBA00022833"/>
    </source>
</evidence>
<dbReference type="EMBL" id="CP012830">
    <property type="protein sequence ID" value="ALI05007.1"/>
    <property type="molecule type" value="Genomic_DNA"/>
</dbReference>
<dbReference type="Gene3D" id="3.40.140.10">
    <property type="entry name" value="Cytidine Deaminase, domain 2"/>
    <property type="match status" value="1"/>
</dbReference>